<dbReference type="Proteomes" id="UP000016923">
    <property type="component" value="Unassembled WGS sequence"/>
</dbReference>
<dbReference type="InterPro" id="IPR015720">
    <property type="entry name" value="Emp24-like"/>
</dbReference>
<dbReference type="EMBL" id="KE148146">
    <property type="protein sequence ID" value="EPE10032.1"/>
    <property type="molecule type" value="Genomic_DNA"/>
</dbReference>
<evidence type="ECO:0000256" key="1">
    <source>
        <dbReference type="ARBA" id="ARBA00004479"/>
    </source>
</evidence>
<feature type="domain" description="GOLD" evidence="10">
    <location>
        <begin position="26"/>
        <end position="135"/>
    </location>
</feature>
<reference evidence="11 12" key="1">
    <citation type="journal article" date="2013" name="BMC Genomics">
        <title>The genome and transcriptome of the pine saprophyte Ophiostoma piceae, and a comparison with the bark beetle-associated pine pathogen Grosmannia clavigera.</title>
        <authorList>
            <person name="Haridas S."/>
            <person name="Wang Y."/>
            <person name="Lim L."/>
            <person name="Massoumi Alamouti S."/>
            <person name="Jackman S."/>
            <person name="Docking R."/>
            <person name="Robertson G."/>
            <person name="Birol I."/>
            <person name="Bohlmann J."/>
            <person name="Breuil C."/>
        </authorList>
    </citation>
    <scope>NUCLEOTIDE SEQUENCE [LARGE SCALE GENOMIC DNA]</scope>
    <source>
        <strain evidence="11 12">UAMH 11346</strain>
    </source>
</reference>
<evidence type="ECO:0000256" key="7">
    <source>
        <dbReference type="RuleBase" id="RU003827"/>
    </source>
</evidence>
<keyword evidence="5" id="KW-1133">Transmembrane helix</keyword>
<dbReference type="InterPro" id="IPR009038">
    <property type="entry name" value="GOLD_dom"/>
</dbReference>
<gene>
    <name evidence="11" type="ORF">F503_05127</name>
</gene>
<dbReference type="OMA" id="GATCAWQ"/>
<dbReference type="HOGENOM" id="CLU_066963_2_1_1"/>
<dbReference type="PANTHER" id="PTHR22811">
    <property type="entry name" value="TRANSMEMBRANE EMP24 DOMAIN-CONTAINING PROTEIN"/>
    <property type="match status" value="1"/>
</dbReference>
<comment type="similarity">
    <text evidence="2 7">Belongs to the EMP24/GP25L family.</text>
</comment>
<dbReference type="SMART" id="SM01190">
    <property type="entry name" value="EMP24_GP25L"/>
    <property type="match status" value="1"/>
</dbReference>
<evidence type="ECO:0000256" key="3">
    <source>
        <dbReference type="ARBA" id="ARBA00022692"/>
    </source>
</evidence>
<sequence length="225" mass="25460">MKSILPLLGLIGAANALHLYTDGDKPKCFFEELPKDTLVVGHYHAEEWDDHAQTWQKHDGLSIYISVDETFDNDHRVVSQRGTSNGKFTFTSAEAGEHKICFTPTSNSGRPGWQASTSGHQGHRGHVGVKLSLDLAIGESSKLESTDKSKLEDLESRIRDLNSRLSDIRREQVFQREREADFRDQSESTNARVVRWILIQVVILGVTCAWQLSHLRSFFIKQKLT</sequence>
<accession>S3CAV2</accession>
<proteinExistence type="inferred from homology"/>
<dbReference type="Pfam" id="PF01105">
    <property type="entry name" value="EMP24_GP25L"/>
    <property type="match status" value="1"/>
</dbReference>
<evidence type="ECO:0000256" key="8">
    <source>
        <dbReference type="SAM" id="MobiDB-lite"/>
    </source>
</evidence>
<keyword evidence="3 7" id="KW-0812">Transmembrane</keyword>
<comment type="subcellular location">
    <subcellularLocation>
        <location evidence="1 7">Membrane</location>
        <topology evidence="1 7">Single-pass type I membrane protein</topology>
    </subcellularLocation>
</comment>
<evidence type="ECO:0000256" key="5">
    <source>
        <dbReference type="ARBA" id="ARBA00022989"/>
    </source>
</evidence>
<keyword evidence="6" id="KW-0472">Membrane</keyword>
<feature type="chain" id="PRO_5004518408" evidence="9">
    <location>
        <begin position="17"/>
        <end position="225"/>
    </location>
</feature>
<keyword evidence="4 9" id="KW-0732">Signal</keyword>
<organism evidence="11 12">
    <name type="scientific">Ophiostoma piceae (strain UAMH 11346)</name>
    <name type="common">Sap stain fungus</name>
    <dbReference type="NCBI Taxonomy" id="1262450"/>
    <lineage>
        <taxon>Eukaryota</taxon>
        <taxon>Fungi</taxon>
        <taxon>Dikarya</taxon>
        <taxon>Ascomycota</taxon>
        <taxon>Pezizomycotina</taxon>
        <taxon>Sordariomycetes</taxon>
        <taxon>Sordariomycetidae</taxon>
        <taxon>Ophiostomatales</taxon>
        <taxon>Ophiostomataceae</taxon>
        <taxon>Ophiostoma</taxon>
    </lineage>
</organism>
<protein>
    <submittedName>
        <fullName evidence="11">Transmembrane emp24 domain-containing protein 9</fullName>
    </submittedName>
</protein>
<feature type="region of interest" description="Disordered" evidence="8">
    <location>
        <begin position="103"/>
        <end position="124"/>
    </location>
</feature>
<dbReference type="PROSITE" id="PS50866">
    <property type="entry name" value="GOLD"/>
    <property type="match status" value="1"/>
</dbReference>
<evidence type="ECO:0000256" key="4">
    <source>
        <dbReference type="ARBA" id="ARBA00022729"/>
    </source>
</evidence>
<dbReference type="GO" id="GO:0016020">
    <property type="term" value="C:membrane"/>
    <property type="evidence" value="ECO:0007669"/>
    <property type="project" value="UniProtKB-SubCell"/>
</dbReference>
<evidence type="ECO:0000259" key="10">
    <source>
        <dbReference type="PROSITE" id="PS50866"/>
    </source>
</evidence>
<dbReference type="AlphaFoldDB" id="S3CAV2"/>
<evidence type="ECO:0000313" key="12">
    <source>
        <dbReference type="Proteomes" id="UP000016923"/>
    </source>
</evidence>
<evidence type="ECO:0000256" key="6">
    <source>
        <dbReference type="ARBA" id="ARBA00023136"/>
    </source>
</evidence>
<dbReference type="eggNOG" id="KOG1690">
    <property type="taxonomic scope" value="Eukaryota"/>
</dbReference>
<evidence type="ECO:0000256" key="9">
    <source>
        <dbReference type="SAM" id="SignalP"/>
    </source>
</evidence>
<feature type="compositionally biased region" description="Polar residues" evidence="8">
    <location>
        <begin position="103"/>
        <end position="120"/>
    </location>
</feature>
<keyword evidence="12" id="KW-1185">Reference proteome</keyword>
<feature type="signal peptide" evidence="9">
    <location>
        <begin position="1"/>
        <end position="16"/>
    </location>
</feature>
<dbReference type="VEuPathDB" id="FungiDB:F503_05127"/>
<dbReference type="STRING" id="1262450.S3CAV2"/>
<evidence type="ECO:0000313" key="11">
    <source>
        <dbReference type="EMBL" id="EPE10032.1"/>
    </source>
</evidence>
<dbReference type="OrthoDB" id="3427at2759"/>
<name>S3CAV2_OPHP1</name>
<evidence type="ECO:0000256" key="2">
    <source>
        <dbReference type="ARBA" id="ARBA00007104"/>
    </source>
</evidence>